<evidence type="ECO:0000313" key="3">
    <source>
        <dbReference type="Proteomes" id="UP000288805"/>
    </source>
</evidence>
<reference evidence="2 3" key="1">
    <citation type="journal article" date="2018" name="PLoS Genet.">
        <title>Population sequencing reveals clonal diversity and ancestral inbreeding in the grapevine cultivar Chardonnay.</title>
        <authorList>
            <person name="Roach M.J."/>
            <person name="Johnson D.L."/>
            <person name="Bohlmann J."/>
            <person name="van Vuuren H.J."/>
            <person name="Jones S.J."/>
            <person name="Pretorius I.S."/>
            <person name="Schmidt S.A."/>
            <person name="Borneman A.R."/>
        </authorList>
    </citation>
    <scope>NUCLEOTIDE SEQUENCE [LARGE SCALE GENOMIC DNA]</scope>
    <source>
        <strain evidence="3">cv. Chardonnay</strain>
        <tissue evidence="2">Leaf</tissue>
    </source>
</reference>
<dbReference type="Proteomes" id="UP000288805">
    <property type="component" value="Unassembled WGS sequence"/>
</dbReference>
<feature type="compositionally biased region" description="Basic residues" evidence="1">
    <location>
        <begin position="110"/>
        <end position="128"/>
    </location>
</feature>
<proteinExistence type="predicted"/>
<gene>
    <name evidence="2" type="ORF">CK203_028710</name>
</gene>
<accession>A0A438IFB6</accession>
<comment type="caution">
    <text evidence="2">The sequence shown here is derived from an EMBL/GenBank/DDBJ whole genome shotgun (WGS) entry which is preliminary data.</text>
</comment>
<dbReference type="OrthoDB" id="1939627at2759"/>
<name>A0A438IFB6_VITVI</name>
<organism evidence="2 3">
    <name type="scientific">Vitis vinifera</name>
    <name type="common">Grape</name>
    <dbReference type="NCBI Taxonomy" id="29760"/>
    <lineage>
        <taxon>Eukaryota</taxon>
        <taxon>Viridiplantae</taxon>
        <taxon>Streptophyta</taxon>
        <taxon>Embryophyta</taxon>
        <taxon>Tracheophyta</taxon>
        <taxon>Spermatophyta</taxon>
        <taxon>Magnoliopsida</taxon>
        <taxon>eudicotyledons</taxon>
        <taxon>Gunneridae</taxon>
        <taxon>Pentapetalae</taxon>
        <taxon>rosids</taxon>
        <taxon>Vitales</taxon>
        <taxon>Vitaceae</taxon>
        <taxon>Viteae</taxon>
        <taxon>Vitis</taxon>
    </lineage>
</organism>
<evidence type="ECO:0000256" key="1">
    <source>
        <dbReference type="SAM" id="MobiDB-lite"/>
    </source>
</evidence>
<feature type="region of interest" description="Disordered" evidence="1">
    <location>
        <begin position="1"/>
        <end position="48"/>
    </location>
</feature>
<evidence type="ECO:0000313" key="2">
    <source>
        <dbReference type="EMBL" id="RVW95432.1"/>
    </source>
</evidence>
<sequence>MEKPKPPFKPSNGELQKDVDDTAKPIVVPDYEKREQTKDHKGIHKKADCDQDDSMKIITIAGDIRGAIMELSPAGKKHEPQGNSNTLIKTNPKTWWCRKLGSTPVAATKRSQKRWTRFKTKWGTPHHP</sequence>
<feature type="region of interest" description="Disordered" evidence="1">
    <location>
        <begin position="106"/>
        <end position="128"/>
    </location>
</feature>
<dbReference type="EMBL" id="QGNW01000114">
    <property type="protein sequence ID" value="RVW95432.1"/>
    <property type="molecule type" value="Genomic_DNA"/>
</dbReference>
<feature type="compositionally biased region" description="Basic and acidic residues" evidence="1">
    <location>
        <begin position="30"/>
        <end position="48"/>
    </location>
</feature>
<dbReference type="AlphaFoldDB" id="A0A438IFB6"/>
<protein>
    <submittedName>
        <fullName evidence="2">Uncharacterized protein</fullName>
    </submittedName>
</protein>